<comment type="caution">
    <text evidence="1">The sequence shown here is derived from an EMBL/GenBank/DDBJ whole genome shotgun (WGS) entry which is preliminary data.</text>
</comment>
<dbReference type="EMBL" id="WKFB01000471">
    <property type="protein sequence ID" value="KAF6722064.1"/>
    <property type="molecule type" value="Genomic_DNA"/>
</dbReference>
<gene>
    <name evidence="1" type="ORF">FQA47_007659</name>
</gene>
<name>A0A834C682_ORYME</name>
<proteinExistence type="predicted"/>
<evidence type="ECO:0000313" key="2">
    <source>
        <dbReference type="Proteomes" id="UP000646548"/>
    </source>
</evidence>
<dbReference type="Proteomes" id="UP000646548">
    <property type="component" value="Unassembled WGS sequence"/>
</dbReference>
<dbReference type="AlphaFoldDB" id="A0A834C682"/>
<accession>A0A834C682</accession>
<protein>
    <submittedName>
        <fullName evidence="1">Uncharacterized protein</fullName>
    </submittedName>
</protein>
<evidence type="ECO:0000313" key="1">
    <source>
        <dbReference type="EMBL" id="KAF6722064.1"/>
    </source>
</evidence>
<reference evidence="1" key="1">
    <citation type="journal article" name="BMC Genomics">
        <title>Long-read sequencing and de novo genome assembly of marine medaka (Oryzias melastigma).</title>
        <authorList>
            <person name="Liang P."/>
            <person name="Saqib H.S.A."/>
            <person name="Ni X."/>
            <person name="Shen Y."/>
        </authorList>
    </citation>
    <scope>NUCLEOTIDE SEQUENCE</scope>
    <source>
        <strain evidence="1">Bigg-433</strain>
    </source>
</reference>
<organism evidence="1 2">
    <name type="scientific">Oryzias melastigma</name>
    <name type="common">Marine medaka</name>
    <dbReference type="NCBI Taxonomy" id="30732"/>
    <lineage>
        <taxon>Eukaryota</taxon>
        <taxon>Metazoa</taxon>
        <taxon>Chordata</taxon>
        <taxon>Craniata</taxon>
        <taxon>Vertebrata</taxon>
        <taxon>Euteleostomi</taxon>
        <taxon>Actinopterygii</taxon>
        <taxon>Neopterygii</taxon>
        <taxon>Teleostei</taxon>
        <taxon>Neoteleostei</taxon>
        <taxon>Acanthomorphata</taxon>
        <taxon>Ovalentaria</taxon>
        <taxon>Atherinomorphae</taxon>
        <taxon>Beloniformes</taxon>
        <taxon>Adrianichthyidae</taxon>
        <taxon>Oryziinae</taxon>
        <taxon>Oryzias</taxon>
    </lineage>
</organism>
<sequence>MLNQGVSVPLLSPAGVYLPCCSLPRQITAWVLCSLLRDPRGQTVRLWSLCSECERQNLEKESRRISIRLSFEDGISEGLFAGFQLGVLKTKESFLPTTGRLLRRACHSL</sequence>